<sequence length="109" mass="12798">MAQKESGDEYLAGMWRRDIELQLIWSYPSASYLQPRMADYRGPSWSWASSCPRNNVGVFYEYPRRDDTNYRFLTHVQEAHVTLEKAEKSKAEIIPPILEIESLTDEDDH</sequence>
<dbReference type="AlphaFoldDB" id="A0A9N9LIV2"/>
<dbReference type="EMBL" id="CAJVRM010000068">
    <property type="protein sequence ID" value="CAG8973391.1"/>
    <property type="molecule type" value="Genomic_DNA"/>
</dbReference>
<protein>
    <submittedName>
        <fullName evidence="1">Uncharacterized protein</fullName>
    </submittedName>
</protein>
<name>A0A9N9LIV2_9HELO</name>
<comment type="caution">
    <text evidence="1">The sequence shown here is derived from an EMBL/GenBank/DDBJ whole genome shotgun (WGS) entry which is preliminary data.</text>
</comment>
<dbReference type="OrthoDB" id="8300194at2759"/>
<dbReference type="Proteomes" id="UP000701801">
    <property type="component" value="Unassembled WGS sequence"/>
</dbReference>
<accession>A0A9N9LIV2</accession>
<evidence type="ECO:0000313" key="1">
    <source>
        <dbReference type="EMBL" id="CAG8973391.1"/>
    </source>
</evidence>
<proteinExistence type="predicted"/>
<evidence type="ECO:0000313" key="2">
    <source>
        <dbReference type="Proteomes" id="UP000701801"/>
    </source>
</evidence>
<keyword evidence="2" id="KW-1185">Reference proteome</keyword>
<gene>
    <name evidence="1" type="ORF">HYALB_00000154</name>
</gene>
<reference evidence="1" key="1">
    <citation type="submission" date="2021-07" db="EMBL/GenBank/DDBJ databases">
        <authorList>
            <person name="Durling M."/>
        </authorList>
    </citation>
    <scope>NUCLEOTIDE SEQUENCE</scope>
</reference>
<organism evidence="1 2">
    <name type="scientific">Hymenoscyphus albidus</name>
    <dbReference type="NCBI Taxonomy" id="595503"/>
    <lineage>
        <taxon>Eukaryota</taxon>
        <taxon>Fungi</taxon>
        <taxon>Dikarya</taxon>
        <taxon>Ascomycota</taxon>
        <taxon>Pezizomycotina</taxon>
        <taxon>Leotiomycetes</taxon>
        <taxon>Helotiales</taxon>
        <taxon>Helotiaceae</taxon>
        <taxon>Hymenoscyphus</taxon>
    </lineage>
</organism>